<proteinExistence type="predicted"/>
<gene>
    <name evidence="1" type="ORF">F7731_22610</name>
</gene>
<dbReference type="Proteomes" id="UP000481030">
    <property type="component" value="Unassembled WGS sequence"/>
</dbReference>
<name>A0A6L3V437_9BACI</name>
<keyword evidence="2" id="KW-1185">Reference proteome</keyword>
<evidence type="ECO:0000313" key="1">
    <source>
        <dbReference type="EMBL" id="KAB2329382.1"/>
    </source>
</evidence>
<reference evidence="1 2" key="1">
    <citation type="journal article" date="2016" name="Antonie Van Leeuwenhoek">
        <title>Bacillus depressus sp. nov., isolated from soil of a sunflower field.</title>
        <authorList>
            <person name="Wei X."/>
            <person name="Xin D."/>
            <person name="Xin Y."/>
            <person name="Zhang H."/>
            <person name="Wang T."/>
            <person name="Zhang J."/>
        </authorList>
    </citation>
    <scope>NUCLEOTIDE SEQUENCE [LARGE SCALE GENOMIC DNA]</scope>
    <source>
        <strain evidence="1 2">BZ1</strain>
    </source>
</reference>
<organism evidence="1 2">
    <name type="scientific">Cytobacillus depressus</name>
    <dbReference type="NCBI Taxonomy" id="1602942"/>
    <lineage>
        <taxon>Bacteria</taxon>
        <taxon>Bacillati</taxon>
        <taxon>Bacillota</taxon>
        <taxon>Bacilli</taxon>
        <taxon>Bacillales</taxon>
        <taxon>Bacillaceae</taxon>
        <taxon>Cytobacillus</taxon>
    </lineage>
</organism>
<dbReference type="AlphaFoldDB" id="A0A6L3V437"/>
<evidence type="ECO:0000313" key="2">
    <source>
        <dbReference type="Proteomes" id="UP000481030"/>
    </source>
</evidence>
<protein>
    <submittedName>
        <fullName evidence="1">Uncharacterized protein</fullName>
    </submittedName>
</protein>
<comment type="caution">
    <text evidence="1">The sequence shown here is derived from an EMBL/GenBank/DDBJ whole genome shotgun (WGS) entry which is preliminary data.</text>
</comment>
<sequence>MGKSLNDTAKALVNQQKERLEATSETEIAIPNTFEIPPLAPNQLNEITNLQISTNSREISTNYE</sequence>
<accession>A0A6L3V437</accession>
<dbReference type="EMBL" id="WBOS01000019">
    <property type="protein sequence ID" value="KAB2329382.1"/>
    <property type="molecule type" value="Genomic_DNA"/>
</dbReference>